<dbReference type="AlphaFoldDB" id="A0A9N9H640"/>
<accession>A0A9N9H640</accession>
<evidence type="ECO:0000313" key="1">
    <source>
        <dbReference type="EMBL" id="CAG8659504.1"/>
    </source>
</evidence>
<protein>
    <submittedName>
        <fullName evidence="1">593_t:CDS:1</fullName>
    </submittedName>
</protein>
<keyword evidence="2" id="KW-1185">Reference proteome</keyword>
<sequence>MLFAFNQSEYNITKSLHYFKTPTQPTIVCCYCQKFYTLFTFSNLNIPFRQITSFPSSQKFTYMNIDITSKQ</sequence>
<feature type="non-terminal residue" evidence="1">
    <location>
        <position position="71"/>
    </location>
</feature>
<name>A0A9N9H640_9GLOM</name>
<dbReference type="EMBL" id="CAJVQA010007626">
    <property type="protein sequence ID" value="CAG8659504.1"/>
    <property type="molecule type" value="Genomic_DNA"/>
</dbReference>
<dbReference type="OrthoDB" id="2442751at2759"/>
<dbReference type="Proteomes" id="UP000789759">
    <property type="component" value="Unassembled WGS sequence"/>
</dbReference>
<organism evidence="1 2">
    <name type="scientific">Cetraspora pellucida</name>
    <dbReference type="NCBI Taxonomy" id="1433469"/>
    <lineage>
        <taxon>Eukaryota</taxon>
        <taxon>Fungi</taxon>
        <taxon>Fungi incertae sedis</taxon>
        <taxon>Mucoromycota</taxon>
        <taxon>Glomeromycotina</taxon>
        <taxon>Glomeromycetes</taxon>
        <taxon>Diversisporales</taxon>
        <taxon>Gigasporaceae</taxon>
        <taxon>Cetraspora</taxon>
    </lineage>
</organism>
<proteinExistence type="predicted"/>
<comment type="caution">
    <text evidence="1">The sequence shown here is derived from an EMBL/GenBank/DDBJ whole genome shotgun (WGS) entry which is preliminary data.</text>
</comment>
<reference evidence="1" key="1">
    <citation type="submission" date="2021-06" db="EMBL/GenBank/DDBJ databases">
        <authorList>
            <person name="Kallberg Y."/>
            <person name="Tangrot J."/>
            <person name="Rosling A."/>
        </authorList>
    </citation>
    <scope>NUCLEOTIDE SEQUENCE</scope>
    <source>
        <strain evidence="1">FL966</strain>
    </source>
</reference>
<evidence type="ECO:0000313" key="2">
    <source>
        <dbReference type="Proteomes" id="UP000789759"/>
    </source>
</evidence>
<gene>
    <name evidence="1" type="ORF">CPELLU_LOCUS9733</name>
</gene>